<name>A0AAI9UJT3_9PEZI</name>
<dbReference type="EMBL" id="MPDP01000276">
    <property type="protein sequence ID" value="KAK1458690.1"/>
    <property type="molecule type" value="Genomic_DNA"/>
</dbReference>
<organism evidence="3 4">
    <name type="scientific">Colletotrichum cuscutae</name>
    <dbReference type="NCBI Taxonomy" id="1209917"/>
    <lineage>
        <taxon>Eukaryota</taxon>
        <taxon>Fungi</taxon>
        <taxon>Dikarya</taxon>
        <taxon>Ascomycota</taxon>
        <taxon>Pezizomycotina</taxon>
        <taxon>Sordariomycetes</taxon>
        <taxon>Hypocreomycetidae</taxon>
        <taxon>Glomerellales</taxon>
        <taxon>Glomerellaceae</taxon>
        <taxon>Colletotrichum</taxon>
        <taxon>Colletotrichum acutatum species complex</taxon>
    </lineage>
</organism>
<evidence type="ECO:0000313" key="3">
    <source>
        <dbReference type="EMBL" id="KAK1458690.1"/>
    </source>
</evidence>
<keyword evidence="2" id="KW-0732">Signal</keyword>
<reference evidence="3" key="1">
    <citation type="submission" date="2016-11" db="EMBL/GenBank/DDBJ databases">
        <title>The genome sequence of Colletotrichum cuscutae.</title>
        <authorList>
            <person name="Baroncelli R."/>
        </authorList>
    </citation>
    <scope>NUCLEOTIDE SEQUENCE</scope>
    <source>
        <strain evidence="3">IMI 304802</strain>
    </source>
</reference>
<gene>
    <name evidence="3" type="ORF">CCUS01_09168</name>
</gene>
<sequence>MALPDTLLAFLMTLLSTAQALNVTVPSEIKAGVETEIEIGFDYWKQPFVYETLPGPVFDEIVAVCRNPIDEDVGCGHDMLYEHYQLFLYTEEWMYTLPISASLTRGRLAGYLSDFIPMGTTKPKITIPKDLGPSESYKITAMAFNGSEIQTNYYGVESSPDFTLTNTDIKDWTAWESYGGWLKPWYSLPCSSYGCFRTCGLKFADEHGNKKQGTGAGLFNCLNECPGILADWNDPDSQWSWYKAFDGHDWSGESTAVTTSTPSAVPSTTGYGYRTMDKQETTLYGTPTAPTVYSWESLLTARPTATRQASAGRRTAKPPVAVPKKTSYAGLMATMILTCLVAFGVGSVLGWIWPDALRQDG</sequence>
<comment type="caution">
    <text evidence="3">The sequence shown here is derived from an EMBL/GenBank/DDBJ whole genome shotgun (WGS) entry which is preliminary data.</text>
</comment>
<keyword evidence="1" id="KW-0472">Membrane</keyword>
<protein>
    <submittedName>
        <fullName evidence="3">Uncharacterized protein</fullName>
    </submittedName>
</protein>
<keyword evidence="1" id="KW-0812">Transmembrane</keyword>
<dbReference type="Proteomes" id="UP001239213">
    <property type="component" value="Unassembled WGS sequence"/>
</dbReference>
<accession>A0AAI9UJT3</accession>
<feature type="chain" id="PRO_5042506702" evidence="2">
    <location>
        <begin position="21"/>
        <end position="361"/>
    </location>
</feature>
<evidence type="ECO:0000256" key="1">
    <source>
        <dbReference type="SAM" id="Phobius"/>
    </source>
</evidence>
<keyword evidence="1" id="KW-1133">Transmembrane helix</keyword>
<evidence type="ECO:0000313" key="4">
    <source>
        <dbReference type="Proteomes" id="UP001239213"/>
    </source>
</evidence>
<keyword evidence="4" id="KW-1185">Reference proteome</keyword>
<dbReference type="AlphaFoldDB" id="A0AAI9UJT3"/>
<feature type="transmembrane region" description="Helical" evidence="1">
    <location>
        <begin position="328"/>
        <end position="353"/>
    </location>
</feature>
<feature type="signal peptide" evidence="2">
    <location>
        <begin position="1"/>
        <end position="20"/>
    </location>
</feature>
<evidence type="ECO:0000256" key="2">
    <source>
        <dbReference type="SAM" id="SignalP"/>
    </source>
</evidence>
<proteinExistence type="predicted"/>